<evidence type="ECO:0000313" key="2">
    <source>
        <dbReference type="EMBL" id="QEC61107.1"/>
    </source>
</evidence>
<name>A0A5B8UPW2_9SPHI</name>
<protein>
    <submittedName>
        <fullName evidence="2">Gliding motility protein RemB</fullName>
    </submittedName>
</protein>
<organism evidence="2 3">
    <name type="scientific">Mucilaginibacter ginsenosidivorans</name>
    <dbReference type="NCBI Taxonomy" id="398053"/>
    <lineage>
        <taxon>Bacteria</taxon>
        <taxon>Pseudomonadati</taxon>
        <taxon>Bacteroidota</taxon>
        <taxon>Sphingobacteriia</taxon>
        <taxon>Sphingobacteriales</taxon>
        <taxon>Sphingobacteriaceae</taxon>
        <taxon>Mucilaginibacter</taxon>
    </lineage>
</organism>
<sequence>MKKLFTPILLLVLFSTVASAQSEYQPYSYQFYQKLNPDIYNTQSRAHTSLKPFFIDDSLVKQHYDALMGLGVDSGKHSWAHRKLFNEHLFDVREKDYTFFADYLPDLMIGKDFSGSKNTWLNTRGYQAGGTIGGKFYFYTSGFENQAVYPEYLNTYINQVGQVPGQGYDRSSGKNTKDWSYVTALISYTPVKYLNITLGQDKTFIGDGYRSMLLSDVAAPYPFFKLTGKLGNVQYMAMWAYMDDPLAPKFNSFGDDRRKWGVFHYLDWNVSNRFSVGFFDAVIWAAADDQGHSRGFDFQYVNPIIFLRPVEAQSGSGDNALIAMTSKYKISNGITVYGQFLLDEFISKEFFSSDGSSRNKYSWQLGVRGGDMFGIKSLSYLFETNNTKPYTYSERSEIINYSEQGEPLAHPWGANFREFVGLLNYSYKRFDFSGEVDYGHYGLDLTDGSGNTINYGKDIFQVYIDPAREFGNYTGQGLTTNMIYLEGKVAYLLNPKYNLRIELGGIIRDEKNAQFHDKTALFTIGLRSSFRNLYTDLASYKTH</sequence>
<dbReference type="RefSeq" id="WP_147029686.1">
    <property type="nucleotide sequence ID" value="NZ_CP042436.1"/>
</dbReference>
<dbReference type="OrthoDB" id="9808260at2"/>
<evidence type="ECO:0000256" key="1">
    <source>
        <dbReference type="SAM" id="SignalP"/>
    </source>
</evidence>
<keyword evidence="1" id="KW-0732">Signal</keyword>
<keyword evidence="3" id="KW-1185">Reference proteome</keyword>
<feature type="chain" id="PRO_5022857364" evidence="1">
    <location>
        <begin position="21"/>
        <end position="543"/>
    </location>
</feature>
<dbReference type="KEGG" id="mgin:FRZ54_00435"/>
<accession>A0A5B8UPW2</accession>
<feature type="signal peptide" evidence="1">
    <location>
        <begin position="1"/>
        <end position="20"/>
    </location>
</feature>
<proteinExistence type="predicted"/>
<dbReference type="EMBL" id="CP042436">
    <property type="protein sequence ID" value="QEC61107.1"/>
    <property type="molecule type" value="Genomic_DNA"/>
</dbReference>
<gene>
    <name evidence="2" type="ORF">FRZ54_00435</name>
</gene>
<dbReference type="Proteomes" id="UP000321479">
    <property type="component" value="Chromosome"/>
</dbReference>
<evidence type="ECO:0000313" key="3">
    <source>
        <dbReference type="Proteomes" id="UP000321479"/>
    </source>
</evidence>
<reference evidence="2 3" key="1">
    <citation type="journal article" date="2017" name="Curr. Microbiol.">
        <title>Mucilaginibacter ginsenosidivorans sp. nov., Isolated from Soil of Ginseng Field.</title>
        <authorList>
            <person name="Kim M.M."/>
            <person name="Siddiqi M.Z."/>
            <person name="Im W.T."/>
        </authorList>
    </citation>
    <scope>NUCLEOTIDE SEQUENCE [LARGE SCALE GENOMIC DNA]</scope>
    <source>
        <strain evidence="2 3">Gsoil 3017</strain>
    </source>
</reference>
<dbReference type="AlphaFoldDB" id="A0A5B8UPW2"/>